<feature type="chain" id="PRO_5004561617" evidence="1">
    <location>
        <begin position="19"/>
        <end position="250"/>
    </location>
</feature>
<dbReference type="OMA" id="SPLFAIC"/>
<proteinExistence type="predicted"/>
<gene>
    <name evidence="2" type="ORF">H072_2407</name>
</gene>
<dbReference type="eggNOG" id="ENOG502SVKE">
    <property type="taxonomic scope" value="Eukaryota"/>
</dbReference>
<evidence type="ECO:0000313" key="2">
    <source>
        <dbReference type="EMBL" id="EPS43558.1"/>
    </source>
</evidence>
<dbReference type="OrthoDB" id="5084676at2759"/>
<dbReference type="EMBL" id="AQGS01000071">
    <property type="protein sequence ID" value="EPS43558.1"/>
    <property type="molecule type" value="Genomic_DNA"/>
</dbReference>
<dbReference type="SUPFAM" id="SSF160935">
    <property type="entry name" value="VPA0735-like"/>
    <property type="match status" value="1"/>
</dbReference>
<keyword evidence="1" id="KW-0732">Signal</keyword>
<accession>S8BVP6</accession>
<reference evidence="2 3" key="1">
    <citation type="journal article" date="2013" name="PLoS Genet.">
        <title>Genomic mechanisms accounting for the adaptation to parasitism in nematode-trapping fungi.</title>
        <authorList>
            <person name="Meerupati T."/>
            <person name="Andersson K.M."/>
            <person name="Friman E."/>
            <person name="Kumar D."/>
            <person name="Tunlid A."/>
            <person name="Ahren D."/>
        </authorList>
    </citation>
    <scope>NUCLEOTIDE SEQUENCE [LARGE SCALE GENOMIC DNA]</scope>
    <source>
        <strain evidence="2 3">CBS 200.50</strain>
    </source>
</reference>
<evidence type="ECO:0000313" key="3">
    <source>
        <dbReference type="Proteomes" id="UP000015100"/>
    </source>
</evidence>
<organism evidence="2 3">
    <name type="scientific">Dactylellina haptotyla (strain CBS 200.50)</name>
    <name type="common">Nematode-trapping fungus</name>
    <name type="synonym">Monacrosporium haptotylum</name>
    <dbReference type="NCBI Taxonomy" id="1284197"/>
    <lineage>
        <taxon>Eukaryota</taxon>
        <taxon>Fungi</taxon>
        <taxon>Dikarya</taxon>
        <taxon>Ascomycota</taxon>
        <taxon>Pezizomycotina</taxon>
        <taxon>Orbiliomycetes</taxon>
        <taxon>Orbiliales</taxon>
        <taxon>Orbiliaceae</taxon>
        <taxon>Dactylellina</taxon>
    </lineage>
</organism>
<sequence>MKFSPLFAICALLQLVRALSLPQTPPLLDDNNNINISAQLTQEEIEQLRFQYTEPSEEHHDVVRNSKRAITSTYRQYLVTLNGFNRGNPVGFAKSGYLFIFDNIPTRGSTNGYNPKDFLLTVGSPAGASFPGAIRYYSNSYLVRLLERGFGNPFDYAFVRQSGRTYTITPEARYAHLNSYSEFNPKGYLFDVYDIQWGSFVFTLSTDGTTLSGNINLIGAARQGNLFSPPNVPYRASVTGRYQATRRITF</sequence>
<protein>
    <submittedName>
        <fullName evidence="2">Uncharacterized protein</fullName>
    </submittedName>
</protein>
<dbReference type="HOGENOM" id="CLU_093908_0_0_1"/>
<keyword evidence="3" id="KW-1185">Reference proteome</keyword>
<dbReference type="AlphaFoldDB" id="S8BVP6"/>
<evidence type="ECO:0000256" key="1">
    <source>
        <dbReference type="SAM" id="SignalP"/>
    </source>
</evidence>
<reference evidence="3" key="2">
    <citation type="submission" date="2013-04" db="EMBL/GenBank/DDBJ databases">
        <title>Genomic mechanisms accounting for the adaptation to parasitism in nematode-trapping fungi.</title>
        <authorList>
            <person name="Ahren D.G."/>
        </authorList>
    </citation>
    <scope>NUCLEOTIDE SEQUENCE [LARGE SCALE GENOMIC DNA]</scope>
    <source>
        <strain evidence="3">CBS 200.50</strain>
    </source>
</reference>
<feature type="signal peptide" evidence="1">
    <location>
        <begin position="1"/>
        <end position="18"/>
    </location>
</feature>
<dbReference type="Proteomes" id="UP000015100">
    <property type="component" value="Unassembled WGS sequence"/>
</dbReference>
<name>S8BVP6_DACHA</name>
<comment type="caution">
    <text evidence="2">The sequence shown here is derived from an EMBL/GenBank/DDBJ whole genome shotgun (WGS) entry which is preliminary data.</text>
</comment>